<dbReference type="InterPro" id="IPR029787">
    <property type="entry name" value="Nucleotide_cyclase"/>
</dbReference>
<comment type="caution">
    <text evidence="6">The sequence shown here is derived from an EMBL/GenBank/DDBJ whole genome shotgun (WGS) entry which is preliminary data.</text>
</comment>
<proteinExistence type="predicted"/>
<keyword evidence="2" id="KW-0472">Membrane</keyword>
<gene>
    <name evidence="6" type="ORF">DBZ36_12645</name>
</gene>
<evidence type="ECO:0000313" key="6">
    <source>
        <dbReference type="EMBL" id="RKF18080.1"/>
    </source>
</evidence>
<dbReference type="Proteomes" id="UP000286482">
    <property type="component" value="Unassembled WGS sequence"/>
</dbReference>
<dbReference type="InterPro" id="IPR043128">
    <property type="entry name" value="Rev_trsase/Diguanyl_cyclase"/>
</dbReference>
<dbReference type="Pfam" id="PF13426">
    <property type="entry name" value="PAS_9"/>
    <property type="match status" value="1"/>
</dbReference>
<dbReference type="InterPro" id="IPR001610">
    <property type="entry name" value="PAC"/>
</dbReference>
<evidence type="ECO:0000259" key="5">
    <source>
        <dbReference type="PROSITE" id="PS50887"/>
    </source>
</evidence>
<feature type="domain" description="PAC" evidence="4">
    <location>
        <begin position="291"/>
        <end position="343"/>
    </location>
</feature>
<keyword evidence="7" id="KW-1185">Reference proteome</keyword>
<dbReference type="InterPro" id="IPR052163">
    <property type="entry name" value="DGC-Regulatory_Protein"/>
</dbReference>
<dbReference type="SMART" id="SM00091">
    <property type="entry name" value="PAS"/>
    <property type="match status" value="1"/>
</dbReference>
<accession>A0A420EBK6</accession>
<feature type="transmembrane region" description="Helical" evidence="2">
    <location>
        <begin position="118"/>
        <end position="138"/>
    </location>
</feature>
<evidence type="ECO:0000259" key="4">
    <source>
        <dbReference type="PROSITE" id="PS50113"/>
    </source>
</evidence>
<dbReference type="PROSITE" id="PS50113">
    <property type="entry name" value="PAC"/>
    <property type="match status" value="1"/>
</dbReference>
<dbReference type="SUPFAM" id="SSF55785">
    <property type="entry name" value="PYP-like sensor domain (PAS domain)"/>
    <property type="match status" value="1"/>
</dbReference>
<feature type="transmembrane region" description="Helical" evidence="2">
    <location>
        <begin position="192"/>
        <end position="215"/>
    </location>
</feature>
<dbReference type="Pfam" id="PF00990">
    <property type="entry name" value="GGDEF"/>
    <property type="match status" value="1"/>
</dbReference>
<dbReference type="InterPro" id="IPR035965">
    <property type="entry name" value="PAS-like_dom_sf"/>
</dbReference>
<evidence type="ECO:0000259" key="3">
    <source>
        <dbReference type="PROSITE" id="PS50112"/>
    </source>
</evidence>
<dbReference type="NCBIfam" id="TIGR00229">
    <property type="entry name" value="sensory_box"/>
    <property type="match status" value="1"/>
</dbReference>
<keyword evidence="2" id="KW-1133">Transmembrane helix</keyword>
<organism evidence="6 7">
    <name type="scientific">Alginatibacterium sediminis</name>
    <dbReference type="NCBI Taxonomy" id="2164068"/>
    <lineage>
        <taxon>Bacteria</taxon>
        <taxon>Pseudomonadati</taxon>
        <taxon>Pseudomonadota</taxon>
        <taxon>Gammaproteobacteria</taxon>
        <taxon>Alteromonadales</taxon>
        <taxon>Alteromonadaceae</taxon>
        <taxon>Alginatibacterium</taxon>
    </lineage>
</organism>
<feature type="transmembrane region" description="Helical" evidence="2">
    <location>
        <begin position="37"/>
        <end position="57"/>
    </location>
</feature>
<feature type="domain" description="PAS" evidence="3">
    <location>
        <begin position="218"/>
        <end position="264"/>
    </location>
</feature>
<dbReference type="GO" id="GO:0003824">
    <property type="term" value="F:catalytic activity"/>
    <property type="evidence" value="ECO:0007669"/>
    <property type="project" value="UniProtKB-ARBA"/>
</dbReference>
<evidence type="ECO:0000256" key="1">
    <source>
        <dbReference type="ARBA" id="ARBA00001946"/>
    </source>
</evidence>
<sequence>MPTLDNRTLLVVTALIAIGSALALISLWRAQSKPNGAGFWAAGMTCVALASILISGRGNIPDFVSLVIANTLYVLGFQLLYRGIRVFTNQRPLLIFDFSLLPITASLFFYFKYVDDNVNIRIVVLSAAFVVICSAVVITMLREQKAPWRFAGYAVATVFALFGSAHCTRGFVALITPSEQSFLNPSVTSSLVFLGGVFMIGGIAITLILLTHAVLESELRMFSLAVEKSASSIIITDRDGSIDYVNPASTQNSGYTSAELIGKNPRILQSGEMPKQEYASLWGSISAGKTWRGEFHNRRKNGELFWEIASIAPVKNRSGEISHFVAIKEDISDLKDAKARIQHLAYHDMLTGLPTRQLAMEHLSKALAAARRDTSKVAVLFVDLDGFKSINDNFGHDAGDQVLKQTAERLSSCIREGDTVARFGGDEFLVVLPNVITDDTVTNVAHRMIQTLATPYKDGMNSLNTSASIGIALFPEHSENPQELIKLADQAMYKIKRQSKNNYVIYKAESELD</sequence>
<dbReference type="NCBIfam" id="TIGR00254">
    <property type="entry name" value="GGDEF"/>
    <property type="match status" value="1"/>
</dbReference>
<feature type="transmembrane region" description="Helical" evidence="2">
    <location>
        <begin position="93"/>
        <end position="112"/>
    </location>
</feature>
<dbReference type="PANTHER" id="PTHR46663:SF3">
    <property type="entry name" value="SLL0267 PROTEIN"/>
    <property type="match status" value="1"/>
</dbReference>
<dbReference type="AlphaFoldDB" id="A0A420EBK6"/>
<dbReference type="OrthoDB" id="9799509at2"/>
<dbReference type="EMBL" id="RAQO01000006">
    <property type="protein sequence ID" value="RKF18080.1"/>
    <property type="molecule type" value="Genomic_DNA"/>
</dbReference>
<feature type="domain" description="GGDEF" evidence="5">
    <location>
        <begin position="375"/>
        <end position="508"/>
    </location>
</feature>
<dbReference type="CDD" id="cd00130">
    <property type="entry name" value="PAS"/>
    <property type="match status" value="1"/>
</dbReference>
<dbReference type="SMART" id="SM00086">
    <property type="entry name" value="PAC"/>
    <property type="match status" value="1"/>
</dbReference>
<dbReference type="RefSeq" id="WP_120355306.1">
    <property type="nucleotide sequence ID" value="NZ_RAQO01000006.1"/>
</dbReference>
<feature type="transmembrane region" description="Helical" evidence="2">
    <location>
        <begin position="63"/>
        <end position="81"/>
    </location>
</feature>
<evidence type="ECO:0000313" key="7">
    <source>
        <dbReference type="Proteomes" id="UP000286482"/>
    </source>
</evidence>
<dbReference type="PROSITE" id="PS50112">
    <property type="entry name" value="PAS"/>
    <property type="match status" value="1"/>
</dbReference>
<protein>
    <submittedName>
        <fullName evidence="6">Sensor domain-containing diguanylate cyclase</fullName>
    </submittedName>
</protein>
<dbReference type="Gene3D" id="3.30.450.20">
    <property type="entry name" value="PAS domain"/>
    <property type="match status" value="1"/>
</dbReference>
<dbReference type="SUPFAM" id="SSF55073">
    <property type="entry name" value="Nucleotide cyclase"/>
    <property type="match status" value="1"/>
</dbReference>
<dbReference type="InterPro" id="IPR000700">
    <property type="entry name" value="PAS-assoc_C"/>
</dbReference>
<feature type="transmembrane region" description="Helical" evidence="2">
    <location>
        <begin position="6"/>
        <end position="25"/>
    </location>
</feature>
<dbReference type="CDD" id="cd01949">
    <property type="entry name" value="GGDEF"/>
    <property type="match status" value="1"/>
</dbReference>
<dbReference type="PANTHER" id="PTHR46663">
    <property type="entry name" value="DIGUANYLATE CYCLASE DGCT-RELATED"/>
    <property type="match status" value="1"/>
</dbReference>
<reference evidence="6 7" key="1">
    <citation type="submission" date="2018-09" db="EMBL/GenBank/DDBJ databases">
        <authorList>
            <person name="Wang Z."/>
        </authorList>
    </citation>
    <scope>NUCLEOTIDE SEQUENCE [LARGE SCALE GENOMIC DNA]</scope>
    <source>
        <strain evidence="6 7">ALS 81</strain>
    </source>
</reference>
<evidence type="ECO:0000256" key="2">
    <source>
        <dbReference type="SAM" id="Phobius"/>
    </source>
</evidence>
<feature type="transmembrane region" description="Helical" evidence="2">
    <location>
        <begin position="150"/>
        <end position="172"/>
    </location>
</feature>
<dbReference type="PROSITE" id="PS50887">
    <property type="entry name" value="GGDEF"/>
    <property type="match status" value="1"/>
</dbReference>
<keyword evidence="2" id="KW-0812">Transmembrane</keyword>
<dbReference type="InterPro" id="IPR000014">
    <property type="entry name" value="PAS"/>
</dbReference>
<dbReference type="SMART" id="SM00267">
    <property type="entry name" value="GGDEF"/>
    <property type="match status" value="1"/>
</dbReference>
<dbReference type="Gene3D" id="3.30.70.270">
    <property type="match status" value="1"/>
</dbReference>
<dbReference type="InterPro" id="IPR000160">
    <property type="entry name" value="GGDEF_dom"/>
</dbReference>
<comment type="cofactor">
    <cofactor evidence="1">
        <name>Mg(2+)</name>
        <dbReference type="ChEBI" id="CHEBI:18420"/>
    </cofactor>
</comment>
<name>A0A420EBK6_9ALTE</name>
<dbReference type="FunFam" id="3.30.70.270:FF:000001">
    <property type="entry name" value="Diguanylate cyclase domain protein"/>
    <property type="match status" value="1"/>
</dbReference>